<comment type="caution">
    <text evidence="2">The sequence shown here is derived from an EMBL/GenBank/DDBJ whole genome shotgun (WGS) entry which is preliminary data.</text>
</comment>
<evidence type="ECO:0000313" key="3">
    <source>
        <dbReference type="Proteomes" id="UP000179642"/>
    </source>
</evidence>
<reference evidence="2 3" key="1">
    <citation type="submission" date="2016-10" db="EMBL/GenBank/DDBJ databases">
        <title>Genome sequence of Streptomyces sp. MUSC 1.</title>
        <authorList>
            <person name="Lee L.-H."/>
            <person name="Ser H.-L."/>
            <person name="Law J.W.-F."/>
        </authorList>
    </citation>
    <scope>NUCLEOTIDE SEQUENCE [LARGE SCALE GENOMIC DNA]</scope>
    <source>
        <strain evidence="2 3">MUSC 1</strain>
    </source>
</reference>
<dbReference type="InterPro" id="IPR001173">
    <property type="entry name" value="Glyco_trans_2-like"/>
</dbReference>
<dbReference type="AlphaFoldDB" id="A0A1S2PIH6"/>
<dbReference type="Proteomes" id="UP000179642">
    <property type="component" value="Unassembled WGS sequence"/>
</dbReference>
<evidence type="ECO:0000313" key="2">
    <source>
        <dbReference type="EMBL" id="OIJ93588.1"/>
    </source>
</evidence>
<dbReference type="EMBL" id="MLYO01000073">
    <property type="protein sequence ID" value="OIJ93588.1"/>
    <property type="molecule type" value="Genomic_DNA"/>
</dbReference>
<dbReference type="InterPro" id="IPR050834">
    <property type="entry name" value="Glycosyltransf_2"/>
</dbReference>
<gene>
    <name evidence="2" type="ORF">BIV23_37170</name>
</gene>
<evidence type="ECO:0000259" key="1">
    <source>
        <dbReference type="Pfam" id="PF00535"/>
    </source>
</evidence>
<dbReference type="Pfam" id="PF00535">
    <property type="entry name" value="Glycos_transf_2"/>
    <property type="match status" value="1"/>
</dbReference>
<proteinExistence type="predicted"/>
<keyword evidence="3" id="KW-1185">Reference proteome</keyword>
<protein>
    <recommendedName>
        <fullName evidence="1">Glycosyltransferase 2-like domain-containing protein</fullName>
    </recommendedName>
</protein>
<feature type="domain" description="Glycosyltransferase 2-like" evidence="1">
    <location>
        <begin position="3"/>
        <end position="124"/>
    </location>
</feature>
<dbReference type="InterPro" id="IPR029044">
    <property type="entry name" value="Nucleotide-diphossugar_trans"/>
</dbReference>
<organism evidence="2 3">
    <name type="scientific">Streptomyces monashensis</name>
    <dbReference type="NCBI Taxonomy" id="1678012"/>
    <lineage>
        <taxon>Bacteria</taxon>
        <taxon>Bacillati</taxon>
        <taxon>Actinomycetota</taxon>
        <taxon>Actinomycetes</taxon>
        <taxon>Kitasatosporales</taxon>
        <taxon>Streptomycetaceae</taxon>
        <taxon>Streptomyces</taxon>
    </lineage>
</organism>
<sequence length="349" mass="38471">MLSVIIPVKNRANHLPFTLAPITELPDCEVIVVDDGSTDSSTDVARSYGCQVVRHERSVGPGAARNAGIRKARGDLLLFLDSDIVVTPQLPADLVRAHAVAEDLVMTGFRRHLAPGEHTPGPSSRRDSRELLADLYSYNLASHPRPWALAYSCFLSVPRSLLDRVGSSQEVFDERFRGWGLEDIELGLRLSRSGARWAFALGHVAGHQYHDRTMTRDRFQGWQANLEMMVAKHPEAAPYGRLAPAFDPKGNADFLDCFRRFAGVRKVPEHALVVHCAQQLTGEILRDLVTRRGPDTSVFLVVAGPSATDAALCSLLSSPSDVLLYPKDAWQQLRDTVTAVQGTVVEEYL</sequence>
<dbReference type="RefSeq" id="WP_071385393.1">
    <property type="nucleotide sequence ID" value="NZ_MLYO01000073.1"/>
</dbReference>
<accession>A0A1S2PIH6</accession>
<dbReference type="SUPFAM" id="SSF53448">
    <property type="entry name" value="Nucleotide-diphospho-sugar transferases"/>
    <property type="match status" value="1"/>
</dbReference>
<name>A0A1S2PIH6_9ACTN</name>
<dbReference type="PANTHER" id="PTHR43685:SF3">
    <property type="entry name" value="SLR2126 PROTEIN"/>
    <property type="match status" value="1"/>
</dbReference>
<dbReference type="CDD" id="cd00761">
    <property type="entry name" value="Glyco_tranf_GTA_type"/>
    <property type="match status" value="1"/>
</dbReference>
<dbReference type="PANTHER" id="PTHR43685">
    <property type="entry name" value="GLYCOSYLTRANSFERASE"/>
    <property type="match status" value="1"/>
</dbReference>
<dbReference type="Gene3D" id="3.90.550.10">
    <property type="entry name" value="Spore Coat Polysaccharide Biosynthesis Protein SpsA, Chain A"/>
    <property type="match status" value="1"/>
</dbReference>